<dbReference type="PANTHER" id="PTHR10937">
    <property type="entry name" value="GLUCOSAMINE--FRUCTOSE-6-PHOSPHATE AMINOTRANSFERASE, ISOMERIZING"/>
    <property type="match status" value="1"/>
</dbReference>
<proteinExistence type="inferred from homology"/>
<dbReference type="SUPFAM" id="SSF53697">
    <property type="entry name" value="SIS domain"/>
    <property type="match status" value="1"/>
</dbReference>
<evidence type="ECO:0000256" key="5">
    <source>
        <dbReference type="ARBA" id="ARBA00022490"/>
    </source>
</evidence>
<dbReference type="GO" id="GO:0005829">
    <property type="term" value="C:cytosol"/>
    <property type="evidence" value="ECO:0007669"/>
    <property type="project" value="TreeGrafter"/>
</dbReference>
<name>A0A7I7K4N4_9MYCO</name>
<sequence>MCGIVGYVGHRGACDIVVDALRRMEYRGYDSAGVALLDGHGGLTVRRRAGRLANLEAALTEGEADSLPGSTGLGHTRWATHGRPTDRNAHPHRDASGKVAVVHNGIIENYAGLRTELETAGVEFASDTDTEVAVHLVAREYAEGEHAGDFPAAVLAVLRRLEGHFTLVFAHADEPGTIVAARRSTPLVLGVGDGEMFVGSDVAAFIEHTRDAVELGQNQAVVVHADGYRISDFEGNVAVPGADYRTFHIDWDTSAAEKGGYDYFMLKEIAEQPAAVSDTLLGHFTDNRIVLDEQRLSDQELREIDKVFVVACGTAYHSGLLAKYAIEHWTRLPVEVELASEFRYRDPVLDSHTLVVAISQSGETADTLEAVRHAKEQKAKVLAVCNTNGSQIPRECDAVLYTRAGPEIGVASTKTFLAQIAANYLVGLALAQARGTKYPDEVAREYRDLEAMPDLIARVIATADPVAELARKFAPSQTVLFLGRHVGYPVALEGALKLKELAYMHAEGFAAGELKHGPIALIEDDLPVIVVMPSPKNAAMLHAKLLSNIREIQARGAVTIVIAEEGDDTVRPHADHLIEIPAVSTLFQPLLSTIPLQFFAAGVAQARGYDVDKPRNLAKSVTVE</sequence>
<comment type="subunit">
    <text evidence="10">Homodimer.</text>
</comment>
<dbReference type="HAMAP" id="MF_00164">
    <property type="entry name" value="GlmS"/>
    <property type="match status" value="1"/>
</dbReference>
<dbReference type="NCBIfam" id="TIGR01135">
    <property type="entry name" value="glmS"/>
    <property type="match status" value="1"/>
</dbReference>
<dbReference type="PANTHER" id="PTHR10937:SF0">
    <property type="entry name" value="GLUTAMINE--FRUCTOSE-6-PHOSPHATE TRANSAMINASE (ISOMERIZING)"/>
    <property type="match status" value="1"/>
</dbReference>
<dbReference type="InterPro" id="IPR029055">
    <property type="entry name" value="Ntn_hydrolases_N"/>
</dbReference>
<dbReference type="InterPro" id="IPR046348">
    <property type="entry name" value="SIS_dom_sf"/>
</dbReference>
<dbReference type="SUPFAM" id="SSF56235">
    <property type="entry name" value="N-terminal nucleophile aminohydrolases (Ntn hydrolases)"/>
    <property type="match status" value="1"/>
</dbReference>
<evidence type="ECO:0000256" key="10">
    <source>
        <dbReference type="HAMAP-Rule" id="MF_00164"/>
    </source>
</evidence>
<dbReference type="InterPro" id="IPR001347">
    <property type="entry name" value="SIS_dom"/>
</dbReference>
<feature type="active site" description="For Fru-6P isomerization activity" evidence="10">
    <location>
        <position position="619"/>
    </location>
</feature>
<dbReference type="GO" id="GO:0004360">
    <property type="term" value="F:glutamine-fructose-6-phosphate transaminase (isomerizing) activity"/>
    <property type="evidence" value="ECO:0007669"/>
    <property type="project" value="UniProtKB-UniRule"/>
</dbReference>
<comment type="subcellular location">
    <subcellularLocation>
        <location evidence="2 10">Cytoplasm</location>
    </subcellularLocation>
</comment>
<dbReference type="KEGG" id="mdu:MDUV_32910"/>
<dbReference type="RefSeq" id="WP_098004177.1">
    <property type="nucleotide sequence ID" value="NZ_AP022563.1"/>
</dbReference>
<evidence type="ECO:0000256" key="7">
    <source>
        <dbReference type="ARBA" id="ARBA00022679"/>
    </source>
</evidence>
<feature type="active site" description="Nucleophile; for GATase activity" evidence="10">
    <location>
        <position position="2"/>
    </location>
</feature>
<feature type="initiator methionine" description="Removed" evidence="10">
    <location>
        <position position="1"/>
    </location>
</feature>
<evidence type="ECO:0000256" key="8">
    <source>
        <dbReference type="ARBA" id="ARBA00022737"/>
    </source>
</evidence>
<evidence type="ECO:0000256" key="2">
    <source>
        <dbReference type="ARBA" id="ARBA00004496"/>
    </source>
</evidence>
<organism evidence="11 12">
    <name type="scientific">Mycolicibacterium duvalii</name>
    <dbReference type="NCBI Taxonomy" id="39688"/>
    <lineage>
        <taxon>Bacteria</taxon>
        <taxon>Bacillati</taxon>
        <taxon>Actinomycetota</taxon>
        <taxon>Actinomycetes</taxon>
        <taxon>Mycobacteriales</taxon>
        <taxon>Mycobacteriaceae</taxon>
        <taxon>Mycolicibacterium</taxon>
    </lineage>
</organism>
<dbReference type="PROSITE" id="PS51464">
    <property type="entry name" value="SIS"/>
    <property type="match status" value="2"/>
</dbReference>
<keyword evidence="7 10" id="KW-0808">Transferase</keyword>
<keyword evidence="5 10" id="KW-0963">Cytoplasm</keyword>
<dbReference type="InterPro" id="IPR035466">
    <property type="entry name" value="GlmS/AgaS_SIS"/>
</dbReference>
<dbReference type="GO" id="GO:0006002">
    <property type="term" value="P:fructose 6-phosphate metabolic process"/>
    <property type="evidence" value="ECO:0007669"/>
    <property type="project" value="TreeGrafter"/>
</dbReference>
<dbReference type="CDD" id="cd00714">
    <property type="entry name" value="GFAT"/>
    <property type="match status" value="1"/>
</dbReference>
<dbReference type="NCBIfam" id="NF001484">
    <property type="entry name" value="PRK00331.1"/>
    <property type="match status" value="1"/>
</dbReference>
<evidence type="ECO:0000256" key="6">
    <source>
        <dbReference type="ARBA" id="ARBA00022576"/>
    </source>
</evidence>
<dbReference type="CDD" id="cd05009">
    <property type="entry name" value="SIS_GlmS_GlmD_2"/>
    <property type="match status" value="1"/>
</dbReference>
<dbReference type="OrthoDB" id="9761808at2"/>
<dbReference type="AlphaFoldDB" id="A0A7I7K4N4"/>
<evidence type="ECO:0000256" key="3">
    <source>
        <dbReference type="ARBA" id="ARBA00012916"/>
    </source>
</evidence>
<evidence type="ECO:0000313" key="11">
    <source>
        <dbReference type="EMBL" id="BBX18431.1"/>
    </source>
</evidence>
<evidence type="ECO:0000256" key="1">
    <source>
        <dbReference type="ARBA" id="ARBA00001031"/>
    </source>
</evidence>
<dbReference type="PROSITE" id="PS51278">
    <property type="entry name" value="GATASE_TYPE_2"/>
    <property type="match status" value="1"/>
</dbReference>
<dbReference type="GO" id="GO:0006487">
    <property type="term" value="P:protein N-linked glycosylation"/>
    <property type="evidence" value="ECO:0007669"/>
    <property type="project" value="TreeGrafter"/>
</dbReference>
<dbReference type="EC" id="2.6.1.16" evidence="3 10"/>
<protein>
    <recommendedName>
        <fullName evidence="4 10">Glutamine--fructose-6-phosphate aminotransferase [isomerizing]</fullName>
        <ecNumber evidence="3 10">2.6.1.16</ecNumber>
    </recommendedName>
    <alternativeName>
        <fullName evidence="10">D-fructose-6-phosphate amidotransferase</fullName>
    </alternativeName>
    <alternativeName>
        <fullName evidence="10">GFAT</fullName>
    </alternativeName>
    <alternativeName>
        <fullName evidence="10">Glucosamine-6-phosphate synthase</fullName>
    </alternativeName>
    <alternativeName>
        <fullName evidence="10">Hexosephosphate aminotransferase</fullName>
    </alternativeName>
    <alternativeName>
        <fullName evidence="10">L-glutamine--D-fructose-6-phosphate amidotransferase</fullName>
    </alternativeName>
</protein>
<dbReference type="GO" id="GO:0097367">
    <property type="term" value="F:carbohydrate derivative binding"/>
    <property type="evidence" value="ECO:0007669"/>
    <property type="project" value="InterPro"/>
</dbReference>
<keyword evidence="6 10" id="KW-0032">Aminotransferase</keyword>
<dbReference type="FunFam" id="3.60.20.10:FF:000006">
    <property type="entry name" value="Glutamine--fructose-6-phosphate aminotransferase [isomerizing]"/>
    <property type="match status" value="1"/>
</dbReference>
<evidence type="ECO:0000256" key="9">
    <source>
        <dbReference type="ARBA" id="ARBA00022962"/>
    </source>
</evidence>
<dbReference type="Gene3D" id="3.60.20.10">
    <property type="entry name" value="Glutamine Phosphoribosylpyrophosphate, subunit 1, domain 1"/>
    <property type="match status" value="1"/>
</dbReference>
<reference evidence="11 12" key="1">
    <citation type="journal article" date="2019" name="Emerg. Microbes Infect.">
        <title>Comprehensive subspecies identification of 175 nontuberculous mycobacteria species based on 7547 genomic profiles.</title>
        <authorList>
            <person name="Matsumoto Y."/>
            <person name="Kinjo T."/>
            <person name="Motooka D."/>
            <person name="Nabeya D."/>
            <person name="Jung N."/>
            <person name="Uechi K."/>
            <person name="Horii T."/>
            <person name="Iida T."/>
            <person name="Fujita J."/>
            <person name="Nakamura S."/>
        </authorList>
    </citation>
    <scope>NUCLEOTIDE SEQUENCE [LARGE SCALE GENOMIC DNA]</scope>
    <source>
        <strain evidence="11 12">JCM 6396</strain>
    </source>
</reference>
<comment type="catalytic activity">
    <reaction evidence="1 10">
        <text>D-fructose 6-phosphate + L-glutamine = D-glucosamine 6-phosphate + L-glutamate</text>
        <dbReference type="Rhea" id="RHEA:13237"/>
        <dbReference type="ChEBI" id="CHEBI:29985"/>
        <dbReference type="ChEBI" id="CHEBI:58359"/>
        <dbReference type="ChEBI" id="CHEBI:58725"/>
        <dbReference type="ChEBI" id="CHEBI:61527"/>
        <dbReference type="EC" id="2.6.1.16"/>
    </reaction>
</comment>
<gene>
    <name evidence="11" type="primary">glmS_1</name>
    <name evidence="10" type="synonym">glmS</name>
    <name evidence="11" type="ORF">MDUV_32910</name>
</gene>
<evidence type="ECO:0000313" key="12">
    <source>
        <dbReference type="Proteomes" id="UP000467006"/>
    </source>
</evidence>
<dbReference type="InterPro" id="IPR005855">
    <property type="entry name" value="GFAT"/>
</dbReference>
<dbReference type="InterPro" id="IPR035490">
    <property type="entry name" value="GlmS/FrlB_SIS"/>
</dbReference>
<dbReference type="Gene3D" id="3.40.50.10490">
    <property type="entry name" value="Glucose-6-phosphate isomerase like protein, domain 1"/>
    <property type="match status" value="2"/>
</dbReference>
<dbReference type="EMBL" id="AP022563">
    <property type="protein sequence ID" value="BBX18431.1"/>
    <property type="molecule type" value="Genomic_DNA"/>
</dbReference>
<accession>A0A7I7K4N4</accession>
<dbReference type="CDD" id="cd05008">
    <property type="entry name" value="SIS_GlmS_GlmD_1"/>
    <property type="match status" value="1"/>
</dbReference>
<evidence type="ECO:0000256" key="4">
    <source>
        <dbReference type="ARBA" id="ARBA00016090"/>
    </source>
</evidence>
<dbReference type="Pfam" id="PF01380">
    <property type="entry name" value="SIS"/>
    <property type="match status" value="2"/>
</dbReference>
<keyword evidence="12" id="KW-1185">Reference proteome</keyword>
<dbReference type="InterPro" id="IPR017932">
    <property type="entry name" value="GATase_2_dom"/>
</dbReference>
<dbReference type="Proteomes" id="UP000467006">
    <property type="component" value="Chromosome"/>
</dbReference>
<keyword evidence="8" id="KW-0677">Repeat</keyword>
<dbReference type="GO" id="GO:0005975">
    <property type="term" value="P:carbohydrate metabolic process"/>
    <property type="evidence" value="ECO:0007669"/>
    <property type="project" value="UniProtKB-UniRule"/>
</dbReference>
<dbReference type="GO" id="GO:0006047">
    <property type="term" value="P:UDP-N-acetylglucosamine metabolic process"/>
    <property type="evidence" value="ECO:0007669"/>
    <property type="project" value="TreeGrafter"/>
</dbReference>
<dbReference type="FunFam" id="3.40.50.10490:FF:000001">
    <property type="entry name" value="Glutamine--fructose-6-phosphate aminotransferase [isomerizing]"/>
    <property type="match status" value="1"/>
</dbReference>
<comment type="function">
    <text evidence="10">Catalyzes the first step in hexosamine metabolism, converting fructose-6P into glucosamine-6P using glutamine as a nitrogen source.</text>
</comment>
<dbReference type="InterPro" id="IPR047084">
    <property type="entry name" value="GFAT_N"/>
</dbReference>
<keyword evidence="9" id="KW-0315">Glutamine amidotransferase</keyword>
<dbReference type="Pfam" id="PF13522">
    <property type="entry name" value="GATase_6"/>
    <property type="match status" value="1"/>
</dbReference>